<feature type="compositionally biased region" description="Polar residues" evidence="1">
    <location>
        <begin position="202"/>
        <end position="211"/>
    </location>
</feature>
<evidence type="ECO:0000313" key="3">
    <source>
        <dbReference type="Proteomes" id="UP001172159"/>
    </source>
</evidence>
<dbReference type="EMBL" id="JAUKTV010000004">
    <property type="protein sequence ID" value="KAK0739168.1"/>
    <property type="molecule type" value="Genomic_DNA"/>
</dbReference>
<gene>
    <name evidence="2" type="ORF">B0T21DRAFT_138071</name>
</gene>
<evidence type="ECO:0000313" key="2">
    <source>
        <dbReference type="EMBL" id="KAK0739168.1"/>
    </source>
</evidence>
<comment type="caution">
    <text evidence="2">The sequence shown here is derived from an EMBL/GenBank/DDBJ whole genome shotgun (WGS) entry which is preliminary data.</text>
</comment>
<sequence>MEQTPDPIRITGVYEHALNGLAARSLDYWVVPGAIDPAGPHIISTSLASILLGIDPKILEARAKHEECFLHLDWRYETHYPNFTTRHLLVLGSSPIVGFADGTAWAENAVKISNFRGAQQTMPIPDYLLNPAWNTPQGLRNPAWNTPQELRKSSLITRTQTESPPDPRNSWQEPSRWTQALSPPELPDTPLTGSPGPEEDQISTYSDPASIGSTFLQTTAPSLLTPAPFRQNSSYLPDINGDWMDLRTQQQFQSDAFQQQKEQALDLYARTGDVSGMVAVMKTANQFAQGGPSFGPF</sequence>
<protein>
    <submittedName>
        <fullName evidence="2">Uncharacterized protein</fullName>
    </submittedName>
</protein>
<evidence type="ECO:0000256" key="1">
    <source>
        <dbReference type="SAM" id="MobiDB-lite"/>
    </source>
</evidence>
<feature type="compositionally biased region" description="Polar residues" evidence="1">
    <location>
        <begin position="154"/>
        <end position="181"/>
    </location>
</feature>
<dbReference type="AlphaFoldDB" id="A0AA40BRX2"/>
<proteinExistence type="predicted"/>
<dbReference type="Proteomes" id="UP001172159">
    <property type="component" value="Unassembled WGS sequence"/>
</dbReference>
<keyword evidence="3" id="KW-1185">Reference proteome</keyword>
<feature type="region of interest" description="Disordered" evidence="1">
    <location>
        <begin position="154"/>
        <end position="211"/>
    </location>
</feature>
<accession>A0AA40BRX2</accession>
<organism evidence="2 3">
    <name type="scientific">Apiosordaria backusii</name>
    <dbReference type="NCBI Taxonomy" id="314023"/>
    <lineage>
        <taxon>Eukaryota</taxon>
        <taxon>Fungi</taxon>
        <taxon>Dikarya</taxon>
        <taxon>Ascomycota</taxon>
        <taxon>Pezizomycotina</taxon>
        <taxon>Sordariomycetes</taxon>
        <taxon>Sordariomycetidae</taxon>
        <taxon>Sordariales</taxon>
        <taxon>Lasiosphaeriaceae</taxon>
        <taxon>Apiosordaria</taxon>
    </lineage>
</organism>
<name>A0AA40BRX2_9PEZI</name>
<reference evidence="2" key="1">
    <citation type="submission" date="2023-06" db="EMBL/GenBank/DDBJ databases">
        <title>Genome-scale phylogeny and comparative genomics of the fungal order Sordariales.</title>
        <authorList>
            <consortium name="Lawrence Berkeley National Laboratory"/>
            <person name="Hensen N."/>
            <person name="Bonometti L."/>
            <person name="Westerberg I."/>
            <person name="Brannstrom I.O."/>
            <person name="Guillou S."/>
            <person name="Cros-Aarteil S."/>
            <person name="Calhoun S."/>
            <person name="Haridas S."/>
            <person name="Kuo A."/>
            <person name="Mondo S."/>
            <person name="Pangilinan J."/>
            <person name="Riley R."/>
            <person name="Labutti K."/>
            <person name="Andreopoulos B."/>
            <person name="Lipzen A."/>
            <person name="Chen C."/>
            <person name="Yanf M."/>
            <person name="Daum C."/>
            <person name="Ng V."/>
            <person name="Clum A."/>
            <person name="Steindorff A."/>
            <person name="Ohm R."/>
            <person name="Martin F."/>
            <person name="Silar P."/>
            <person name="Natvig D."/>
            <person name="Lalanne C."/>
            <person name="Gautier V."/>
            <person name="Ament-Velasquez S.L."/>
            <person name="Kruys A."/>
            <person name="Hutchinson M.I."/>
            <person name="Powell A.J."/>
            <person name="Barry K."/>
            <person name="Miller A.N."/>
            <person name="Grigoriev I.V."/>
            <person name="Debuchy R."/>
            <person name="Gladieux P."/>
            <person name="Thoren M.H."/>
            <person name="Johannesson H."/>
        </authorList>
    </citation>
    <scope>NUCLEOTIDE SEQUENCE</scope>
    <source>
        <strain evidence="2">CBS 540.89</strain>
    </source>
</reference>